<accession>D2VM04</accession>
<dbReference type="VEuPathDB" id="AmoebaDB:NAEGRDRAFT_50666"/>
<dbReference type="OrthoDB" id="10262255at2759"/>
<dbReference type="eggNOG" id="ENOG502QTX0">
    <property type="taxonomic scope" value="Eukaryota"/>
</dbReference>
<gene>
    <name evidence="3" type="ORF">NAEGRDRAFT_50666</name>
</gene>
<keyword evidence="1" id="KW-0175">Coiled coil</keyword>
<name>D2VM04_NAEGR</name>
<dbReference type="PANTHER" id="PTHR34649:SF1">
    <property type="entry name" value="CILIA- AND FLAGELLA-ASSOCIATED PROTEIN 99"/>
    <property type="match status" value="1"/>
</dbReference>
<dbReference type="RefSeq" id="XP_002674887.1">
    <property type="nucleotide sequence ID" value="XM_002674841.1"/>
</dbReference>
<feature type="region of interest" description="Disordered" evidence="2">
    <location>
        <begin position="686"/>
        <end position="721"/>
    </location>
</feature>
<evidence type="ECO:0000313" key="4">
    <source>
        <dbReference type="Proteomes" id="UP000006671"/>
    </source>
</evidence>
<feature type="coiled-coil region" evidence="1">
    <location>
        <begin position="249"/>
        <end position="279"/>
    </location>
</feature>
<feature type="compositionally biased region" description="Acidic residues" evidence="2">
    <location>
        <begin position="698"/>
        <end position="708"/>
    </location>
</feature>
<dbReference type="PANTHER" id="PTHR34649">
    <property type="entry name" value="CILIA- AND FLAGELLA-ASSOCIATED PROTEIN 99"/>
    <property type="match status" value="1"/>
</dbReference>
<keyword evidence="4" id="KW-1185">Reference proteome</keyword>
<dbReference type="InterPro" id="IPR039341">
    <property type="entry name" value="CFAP99"/>
</dbReference>
<dbReference type="KEGG" id="ngr:NAEGRDRAFT_50666"/>
<dbReference type="STRING" id="5762.D2VM04"/>
<dbReference type="AlphaFoldDB" id="D2VM04"/>
<dbReference type="GeneID" id="8851789"/>
<dbReference type="EMBL" id="GG738881">
    <property type="protein sequence ID" value="EFC42143.1"/>
    <property type="molecule type" value="Genomic_DNA"/>
</dbReference>
<organism evidence="4">
    <name type="scientific">Naegleria gruberi</name>
    <name type="common">Amoeba</name>
    <dbReference type="NCBI Taxonomy" id="5762"/>
    <lineage>
        <taxon>Eukaryota</taxon>
        <taxon>Discoba</taxon>
        <taxon>Heterolobosea</taxon>
        <taxon>Tetramitia</taxon>
        <taxon>Eutetramitia</taxon>
        <taxon>Vahlkampfiidae</taxon>
        <taxon>Naegleria</taxon>
    </lineage>
</organism>
<feature type="region of interest" description="Disordered" evidence="2">
    <location>
        <begin position="626"/>
        <end position="647"/>
    </location>
</feature>
<dbReference type="OMA" id="VQDGRYC"/>
<dbReference type="Proteomes" id="UP000006671">
    <property type="component" value="Unassembled WGS sequence"/>
</dbReference>
<feature type="coiled-coil region" evidence="1">
    <location>
        <begin position="415"/>
        <end position="494"/>
    </location>
</feature>
<evidence type="ECO:0000256" key="2">
    <source>
        <dbReference type="SAM" id="MobiDB-lite"/>
    </source>
</evidence>
<evidence type="ECO:0000256" key="1">
    <source>
        <dbReference type="SAM" id="Coils"/>
    </source>
</evidence>
<feature type="compositionally biased region" description="Basic and acidic residues" evidence="2">
    <location>
        <begin position="530"/>
        <end position="557"/>
    </location>
</feature>
<feature type="compositionally biased region" description="Basic and acidic residues" evidence="2">
    <location>
        <begin position="571"/>
        <end position="585"/>
    </location>
</feature>
<proteinExistence type="predicted"/>
<evidence type="ECO:0000313" key="3">
    <source>
        <dbReference type="EMBL" id="EFC42143.1"/>
    </source>
</evidence>
<feature type="region of interest" description="Disordered" evidence="2">
    <location>
        <begin position="530"/>
        <end position="596"/>
    </location>
</feature>
<dbReference type="InParanoid" id="D2VM04"/>
<sequence>MIDTDLVELYTHCVLCIDRYRSDSGGYPPDTFVEHYFDDMDLEKNKKDMEFISELIVGLERYENFINTTLDLFAKRSSAEEFLILNREKTDYSVVLYMLYFIFPEKATFAFLKLFFSNALVPVKRQRFIQFIFNSDIIAEKCVDEWSKHYEIAWIEAEIISSVKENQGTVLDYAATLVDKSKPQRKADTVMEPFNLTEQKPKTLPVEEVIDFKFKTKEVPATTYQPEHPGIAKALDMYREGKRVPFLDEKVLEKNRNEMNKLREEMEKSKLNNSTLFQKKKKDAEEFAKKYEETIPSPKFVVKDIEQVRKILDAPANVKLNAAAILREEAIVRKKQGKEAELLKKYETELRDDSEFVNWKESMKLMDEKKQLEDIERKKREAMESDLNARLMKEQFAEKNTIIASEQKKKREADVNALKEKLVTYQKMQEEKNKEFAKAREEKLKEVKKEIKIEKKRTAYEVKKQREVNEKIIKKQQEEEQKKREELMKQIKALVSGSKRQTKTFDRTETSEVGLLAEMSIQQLKEELDGLKKKQEQEREEKKSQIISQKKEKENDMQAKLSLLRKHREQTKKERTTNRMKKIETMETQNKQAEEMRREGMIALSEKIEQKRDLKMKELKQQAELKNQRLKEKQRLHQEKENVEKKHWENQEIGAERECLIRFENQKRSAPVRNRSKKIGLYKTSDNITEAIHHEEETPINEEVEDHPEDTTHNTSAAEIN</sequence>
<protein>
    <submittedName>
        <fullName evidence="3">Predicted protein</fullName>
    </submittedName>
</protein>
<reference evidence="3 4" key="1">
    <citation type="journal article" date="2010" name="Cell">
        <title>The genome of Naegleria gruberi illuminates early eukaryotic versatility.</title>
        <authorList>
            <person name="Fritz-Laylin L.K."/>
            <person name="Prochnik S.E."/>
            <person name="Ginger M.L."/>
            <person name="Dacks J.B."/>
            <person name="Carpenter M.L."/>
            <person name="Field M.C."/>
            <person name="Kuo A."/>
            <person name="Paredez A."/>
            <person name="Chapman J."/>
            <person name="Pham J."/>
            <person name="Shu S."/>
            <person name="Neupane R."/>
            <person name="Cipriano M."/>
            <person name="Mancuso J."/>
            <person name="Tu H."/>
            <person name="Salamov A."/>
            <person name="Lindquist E."/>
            <person name="Shapiro H."/>
            <person name="Lucas S."/>
            <person name="Grigoriev I.V."/>
            <person name="Cande W.Z."/>
            <person name="Fulton C."/>
            <person name="Rokhsar D.S."/>
            <person name="Dawson S.C."/>
        </authorList>
    </citation>
    <scope>NUCLEOTIDE SEQUENCE [LARGE SCALE GENOMIC DNA]</scope>
    <source>
        <strain evidence="3 4">NEG-M</strain>
    </source>
</reference>